<evidence type="ECO:0000313" key="3">
    <source>
        <dbReference type="Proteomes" id="UP000830375"/>
    </source>
</evidence>
<gene>
    <name evidence="2" type="ORF">H4Q32_025809</name>
</gene>
<dbReference type="PANTHER" id="PTHR31025:SF19">
    <property type="entry name" value="SI:CH73-42K18.1-RELATED"/>
    <property type="match status" value="1"/>
</dbReference>
<proteinExistence type="predicted"/>
<dbReference type="GO" id="GO:0016301">
    <property type="term" value="F:kinase activity"/>
    <property type="evidence" value="ECO:0007669"/>
    <property type="project" value="UniProtKB-KW"/>
</dbReference>
<evidence type="ECO:0000313" key="2">
    <source>
        <dbReference type="EMBL" id="KAI2666714.1"/>
    </source>
</evidence>
<keyword evidence="2" id="KW-0808">Transferase</keyword>
<dbReference type="EMBL" id="JACTAM010000003">
    <property type="protein sequence ID" value="KAI2666714.1"/>
    <property type="molecule type" value="Genomic_DNA"/>
</dbReference>
<evidence type="ECO:0000256" key="1">
    <source>
        <dbReference type="SAM" id="MobiDB-lite"/>
    </source>
</evidence>
<keyword evidence="3" id="KW-1185">Reference proteome</keyword>
<protein>
    <submittedName>
        <fullName evidence="2">Proto-oncogene tyrosine-protein kinase ROS</fullName>
    </submittedName>
</protein>
<keyword evidence="2" id="KW-0418">Kinase</keyword>
<accession>A0ABQ8MV48</accession>
<sequence length="415" mass="47996">MQILILSCLIDIQELPEKGTLKIVRSESDASSLASSDTEILPHVPVSERQKTWPDIFPVPTFSYEVEHVLEKGNIAYDRSGKTLKLSRAQQHNILESMASVIHGFKPYQSDGDVGMAAEALISLKFKMGNYRTKLARSGCLEVSVNKGKRSKNNPDKDPPHSNIKRARRAEVYFLPNFPKGRNQASLEEMRLDILHEVEKSEKNLLLIDNLMQMTFSLRRQEIVKWPAPQIESQVCAEFHRITNTNLRNQFYVELDRHTPQLFALYRQKASHTGKVSEVLCDILRIYDREDMHDINIKRTVVLRALAVYLREDDPQFFETWNCKLKRPAWLMIVVCFNLARTAVVVEDEFVLIDIPMFPEAFVLLFGLMYALHLDYPRKLIHTFTFIQKMLMRLDDGKPLKPCLLNLKNELLLTL</sequence>
<dbReference type="PANTHER" id="PTHR31025">
    <property type="entry name" value="SI:CH211-196P9.1-RELATED"/>
    <property type="match status" value="1"/>
</dbReference>
<name>A0ABQ8MV48_LABRO</name>
<comment type="caution">
    <text evidence="2">The sequence shown here is derived from an EMBL/GenBank/DDBJ whole genome shotgun (WGS) entry which is preliminary data.</text>
</comment>
<dbReference type="Proteomes" id="UP000830375">
    <property type="component" value="Unassembled WGS sequence"/>
</dbReference>
<organism evidence="2 3">
    <name type="scientific">Labeo rohita</name>
    <name type="common">Indian major carp</name>
    <name type="synonym">Cyprinus rohita</name>
    <dbReference type="NCBI Taxonomy" id="84645"/>
    <lineage>
        <taxon>Eukaryota</taxon>
        <taxon>Metazoa</taxon>
        <taxon>Chordata</taxon>
        <taxon>Craniata</taxon>
        <taxon>Vertebrata</taxon>
        <taxon>Euteleostomi</taxon>
        <taxon>Actinopterygii</taxon>
        <taxon>Neopterygii</taxon>
        <taxon>Teleostei</taxon>
        <taxon>Ostariophysi</taxon>
        <taxon>Cypriniformes</taxon>
        <taxon>Cyprinidae</taxon>
        <taxon>Labeoninae</taxon>
        <taxon>Labeonini</taxon>
        <taxon>Labeo</taxon>
    </lineage>
</organism>
<reference evidence="2 3" key="1">
    <citation type="submission" date="2022-01" db="EMBL/GenBank/DDBJ databases">
        <title>A high-quality chromosome-level genome assembly of rohu carp, Labeo rohita.</title>
        <authorList>
            <person name="Arick M.A. II"/>
            <person name="Hsu C.-Y."/>
            <person name="Magbanua Z."/>
            <person name="Pechanova O."/>
            <person name="Grover C."/>
            <person name="Miller E."/>
            <person name="Thrash A."/>
            <person name="Ezzel L."/>
            <person name="Alam S."/>
            <person name="Benzie J."/>
            <person name="Hamilton M."/>
            <person name="Karsi A."/>
            <person name="Lawrence M.L."/>
            <person name="Peterson D.G."/>
        </authorList>
    </citation>
    <scope>NUCLEOTIDE SEQUENCE [LARGE SCALE GENOMIC DNA]</scope>
    <source>
        <strain evidence="3">BAU-BD-2019</strain>
        <tissue evidence="2">Blood</tissue>
    </source>
</reference>
<feature type="region of interest" description="Disordered" evidence="1">
    <location>
        <begin position="146"/>
        <end position="165"/>
    </location>
</feature>